<evidence type="ECO:0000256" key="2">
    <source>
        <dbReference type="ARBA" id="ARBA00001911"/>
    </source>
</evidence>
<dbReference type="EC" id="4.2.1.46" evidence="4 7"/>
<dbReference type="EMBL" id="CP064942">
    <property type="protein sequence ID" value="QPH55946.1"/>
    <property type="molecule type" value="Genomic_DNA"/>
</dbReference>
<organism evidence="9 10">
    <name type="scientific">Pontivivens ytuae</name>
    <dbReference type="NCBI Taxonomy" id="2789856"/>
    <lineage>
        <taxon>Bacteria</taxon>
        <taxon>Pseudomonadati</taxon>
        <taxon>Pseudomonadota</taxon>
        <taxon>Alphaproteobacteria</taxon>
        <taxon>Rhodobacterales</taxon>
        <taxon>Paracoccaceae</taxon>
        <taxon>Pontivivens</taxon>
    </lineage>
</organism>
<dbReference type="Proteomes" id="UP000594800">
    <property type="component" value="Chromosome"/>
</dbReference>
<keyword evidence="10" id="KW-1185">Reference proteome</keyword>
<dbReference type="NCBIfam" id="TIGR01181">
    <property type="entry name" value="dTDP_gluc_dehyt"/>
    <property type="match status" value="1"/>
</dbReference>
<dbReference type="RefSeq" id="WP_196105208.1">
    <property type="nucleotide sequence ID" value="NZ_CP064942.1"/>
</dbReference>
<dbReference type="Pfam" id="PF16363">
    <property type="entry name" value="GDP_Man_Dehyd"/>
    <property type="match status" value="1"/>
</dbReference>
<dbReference type="PROSITE" id="PS00061">
    <property type="entry name" value="ADH_SHORT"/>
    <property type="match status" value="1"/>
</dbReference>
<protein>
    <recommendedName>
        <fullName evidence="4 7">dTDP-glucose 4,6-dehydratase</fullName>
        <ecNumber evidence="4 7">4.2.1.46</ecNumber>
    </recommendedName>
</protein>
<dbReference type="SUPFAM" id="SSF51735">
    <property type="entry name" value="NAD(P)-binding Rossmann-fold domains"/>
    <property type="match status" value="1"/>
</dbReference>
<comment type="cofactor">
    <cofactor evidence="2 7">
        <name>NAD(+)</name>
        <dbReference type="ChEBI" id="CHEBI:57540"/>
    </cofactor>
</comment>
<dbReference type="Gene3D" id="3.40.50.720">
    <property type="entry name" value="NAD(P)-binding Rossmann-like Domain"/>
    <property type="match status" value="1"/>
</dbReference>
<dbReference type="Gene3D" id="3.90.25.10">
    <property type="entry name" value="UDP-galactose 4-epimerase, domain 1"/>
    <property type="match status" value="1"/>
</dbReference>
<dbReference type="AlphaFoldDB" id="A0A7S9LVI3"/>
<sequence length="325" mass="35391">MKRALVTGAAGFIGSALVRRLLADGIAVLSFDALTYAGRRAWLEGLDGDHTFRHADIRDAAAVSEALDEFRPDTLFHLAAESHVDRSISGPAAFLDTNVTGTLTLLEAVRARGNEITFVHVSTDEVFGDLAPDARPSLGSAPYAPSSPYAASKAASDHLARAWRRTYDTPTIVTNCTNNYGPRQYPEKLIPATIARALAGQPLAIYGAGDQIRDWLHVEDHANALATIGSQGALGETYLIGARAERRNIDVVQQLCAILDRLRPGAKPYANLIEHVTDRPGHDKRYALDPSHLEDALGWRPRHSFEDGLEATVRWYLDHPEALST</sequence>
<feature type="domain" description="NAD(P)-binding" evidence="8">
    <location>
        <begin position="5"/>
        <end position="311"/>
    </location>
</feature>
<comment type="catalytic activity">
    <reaction evidence="1 7">
        <text>dTDP-alpha-D-glucose = dTDP-4-dehydro-6-deoxy-alpha-D-glucose + H2O</text>
        <dbReference type="Rhea" id="RHEA:17221"/>
        <dbReference type="ChEBI" id="CHEBI:15377"/>
        <dbReference type="ChEBI" id="CHEBI:57477"/>
        <dbReference type="ChEBI" id="CHEBI:57649"/>
        <dbReference type="EC" id="4.2.1.46"/>
    </reaction>
</comment>
<evidence type="ECO:0000313" key="9">
    <source>
        <dbReference type="EMBL" id="QPH55946.1"/>
    </source>
</evidence>
<evidence type="ECO:0000256" key="6">
    <source>
        <dbReference type="ARBA" id="ARBA00023239"/>
    </source>
</evidence>
<dbReference type="KEGG" id="poz:I0K15_09555"/>
<dbReference type="InterPro" id="IPR020904">
    <property type="entry name" value="Sc_DH/Rdtase_CS"/>
</dbReference>
<evidence type="ECO:0000256" key="4">
    <source>
        <dbReference type="ARBA" id="ARBA00011990"/>
    </source>
</evidence>
<proteinExistence type="inferred from homology"/>
<gene>
    <name evidence="9" type="primary">rfbB</name>
    <name evidence="9" type="ORF">I0K15_09555</name>
</gene>
<evidence type="ECO:0000256" key="3">
    <source>
        <dbReference type="ARBA" id="ARBA00008178"/>
    </source>
</evidence>
<dbReference type="GO" id="GO:0008460">
    <property type="term" value="F:dTDP-glucose 4,6-dehydratase activity"/>
    <property type="evidence" value="ECO:0007669"/>
    <property type="project" value="UniProtKB-EC"/>
</dbReference>
<comment type="similarity">
    <text evidence="3 7">Belongs to the NAD(P)-dependent epimerase/dehydratase family. dTDP-glucose dehydratase subfamily.</text>
</comment>
<reference evidence="9 10" key="1">
    <citation type="submission" date="2020-11" db="EMBL/GenBank/DDBJ databases">
        <title>Description of Pontivivens ytuae sp. nov. isolated from deep sea sediment of Mariana Trench.</title>
        <authorList>
            <person name="Wang Z."/>
            <person name="Sun Q.-L."/>
            <person name="Xu X.-D."/>
            <person name="Tang Y.-Z."/>
            <person name="Zhang J."/>
        </authorList>
    </citation>
    <scope>NUCLEOTIDE SEQUENCE [LARGE SCALE GENOMIC DNA]</scope>
    <source>
        <strain evidence="9 10">MT2928</strain>
    </source>
</reference>
<name>A0A7S9LVI3_9RHOB</name>
<dbReference type="InterPro" id="IPR016040">
    <property type="entry name" value="NAD(P)-bd_dom"/>
</dbReference>
<dbReference type="PANTHER" id="PTHR43000">
    <property type="entry name" value="DTDP-D-GLUCOSE 4,6-DEHYDRATASE-RELATED"/>
    <property type="match status" value="1"/>
</dbReference>
<keyword evidence="5" id="KW-0520">NAD</keyword>
<evidence type="ECO:0000256" key="7">
    <source>
        <dbReference type="RuleBase" id="RU004473"/>
    </source>
</evidence>
<keyword evidence="6 7" id="KW-0456">Lyase</keyword>
<evidence type="ECO:0000259" key="8">
    <source>
        <dbReference type="Pfam" id="PF16363"/>
    </source>
</evidence>
<evidence type="ECO:0000256" key="5">
    <source>
        <dbReference type="ARBA" id="ARBA00023027"/>
    </source>
</evidence>
<dbReference type="InterPro" id="IPR036291">
    <property type="entry name" value="NAD(P)-bd_dom_sf"/>
</dbReference>
<evidence type="ECO:0000313" key="10">
    <source>
        <dbReference type="Proteomes" id="UP000594800"/>
    </source>
</evidence>
<dbReference type="InterPro" id="IPR005888">
    <property type="entry name" value="dTDP_Gluc_deHydtase"/>
</dbReference>
<accession>A0A7S9LVI3</accession>
<evidence type="ECO:0000256" key="1">
    <source>
        <dbReference type="ARBA" id="ARBA00001539"/>
    </source>
</evidence>
<dbReference type="CDD" id="cd05246">
    <property type="entry name" value="dTDP_GD_SDR_e"/>
    <property type="match status" value="1"/>
</dbReference>
<dbReference type="GO" id="GO:0009225">
    <property type="term" value="P:nucleotide-sugar metabolic process"/>
    <property type="evidence" value="ECO:0007669"/>
    <property type="project" value="InterPro"/>
</dbReference>